<keyword evidence="2" id="KW-0547">Nucleotide-binding</keyword>
<reference evidence="5 6" key="1">
    <citation type="submission" date="2015-09" db="EMBL/GenBank/DDBJ databases">
        <title>Draft Genome Sequence of Bradyrhizobium manausense Strain BR 3351T, a Novel Symbiotic Nitrogen-Fixing Alphaproteobacterium Isolated from Brazilian Amazon Rain Forest.</title>
        <authorList>
            <person name="De Araujo J.L."/>
            <person name="Zilli J.E."/>
        </authorList>
    </citation>
    <scope>NUCLEOTIDE SEQUENCE [LARGE SCALE GENOMIC DNA]</scope>
    <source>
        <strain evidence="5 6">BR3351</strain>
    </source>
</reference>
<evidence type="ECO:0000313" key="6">
    <source>
        <dbReference type="Proteomes" id="UP000051936"/>
    </source>
</evidence>
<dbReference type="Pfam" id="PF02223">
    <property type="entry name" value="Thymidylate_kin"/>
    <property type="match status" value="1"/>
</dbReference>
<keyword evidence="6" id="KW-1185">Reference proteome</keyword>
<dbReference type="GO" id="GO:0004550">
    <property type="term" value="F:nucleoside diphosphate kinase activity"/>
    <property type="evidence" value="ECO:0007669"/>
    <property type="project" value="TreeGrafter"/>
</dbReference>
<dbReference type="GO" id="GO:0005524">
    <property type="term" value="F:ATP binding"/>
    <property type="evidence" value="ECO:0007669"/>
    <property type="project" value="UniProtKB-KW"/>
</dbReference>
<comment type="caution">
    <text evidence="5">The sequence shown here is derived from an EMBL/GenBank/DDBJ whole genome shotgun (WGS) entry which is preliminary data.</text>
</comment>
<organism evidence="5 6">
    <name type="scientific">Bradyrhizobium manausense</name>
    <dbReference type="NCBI Taxonomy" id="989370"/>
    <lineage>
        <taxon>Bacteria</taxon>
        <taxon>Pseudomonadati</taxon>
        <taxon>Pseudomonadota</taxon>
        <taxon>Alphaproteobacteria</taxon>
        <taxon>Hyphomicrobiales</taxon>
        <taxon>Nitrobacteraceae</taxon>
        <taxon>Bradyrhizobium</taxon>
    </lineage>
</organism>
<evidence type="ECO:0000259" key="4">
    <source>
        <dbReference type="Pfam" id="PF02223"/>
    </source>
</evidence>
<keyword evidence="3" id="KW-0067">ATP-binding</keyword>
<dbReference type="GO" id="GO:0006235">
    <property type="term" value="P:dTTP biosynthetic process"/>
    <property type="evidence" value="ECO:0007669"/>
    <property type="project" value="TreeGrafter"/>
</dbReference>
<name>A0A0R3E7P3_9BRAD</name>
<dbReference type="PANTHER" id="PTHR10344">
    <property type="entry name" value="THYMIDYLATE KINASE"/>
    <property type="match status" value="1"/>
</dbReference>
<dbReference type="GO" id="GO:0006227">
    <property type="term" value="P:dUDP biosynthetic process"/>
    <property type="evidence" value="ECO:0007669"/>
    <property type="project" value="TreeGrafter"/>
</dbReference>
<proteinExistence type="inferred from homology"/>
<dbReference type="SUPFAM" id="SSF52540">
    <property type="entry name" value="P-loop containing nucleoside triphosphate hydrolases"/>
    <property type="match status" value="1"/>
</dbReference>
<evidence type="ECO:0000256" key="3">
    <source>
        <dbReference type="ARBA" id="ARBA00022840"/>
    </source>
</evidence>
<accession>A0A0R3E7P3</accession>
<evidence type="ECO:0000256" key="1">
    <source>
        <dbReference type="ARBA" id="ARBA00009776"/>
    </source>
</evidence>
<dbReference type="EMBL" id="LJYG01000044">
    <property type="protein sequence ID" value="KRQ15349.1"/>
    <property type="molecule type" value="Genomic_DNA"/>
</dbReference>
<dbReference type="STRING" id="989370.AOQ71_10135"/>
<evidence type="ECO:0000313" key="5">
    <source>
        <dbReference type="EMBL" id="KRQ15349.1"/>
    </source>
</evidence>
<evidence type="ECO:0000256" key="2">
    <source>
        <dbReference type="ARBA" id="ARBA00022741"/>
    </source>
</evidence>
<protein>
    <recommendedName>
        <fullName evidence="4">Thymidylate kinase-like domain-containing protein</fullName>
    </recommendedName>
</protein>
<dbReference type="PANTHER" id="PTHR10344:SF4">
    <property type="entry name" value="UMP-CMP KINASE 2, MITOCHONDRIAL"/>
    <property type="match status" value="1"/>
</dbReference>
<dbReference type="GO" id="GO:0005737">
    <property type="term" value="C:cytoplasm"/>
    <property type="evidence" value="ECO:0007669"/>
    <property type="project" value="TreeGrafter"/>
</dbReference>
<dbReference type="AlphaFoldDB" id="A0A0R3E7P3"/>
<feature type="domain" description="Thymidylate kinase-like" evidence="4">
    <location>
        <begin position="5"/>
        <end position="207"/>
    </location>
</feature>
<dbReference type="GO" id="GO:0006233">
    <property type="term" value="P:dTDP biosynthetic process"/>
    <property type="evidence" value="ECO:0007669"/>
    <property type="project" value="TreeGrafter"/>
</dbReference>
<sequence length="220" mass="24881">MIIAIEGIDGAGKTHVCRLLTKRLEARKVPVNLLERAAVKLGDEFSDRLLSSLRSMIWPESSEPLSDPFGTHFHLYLLAAWFVALNKYMQLLPSTTHQIHVMDGSYFRVIAKAYLRGQLSIDWLHSLFEAAPHPDLVVLLDVAPALAWKRRPTFKATELGRWDGFADSPEQSFCRYQNAIREILLKLAAKRGWTVLAQTADSSPEQIAERVEEIVMSRLA</sequence>
<dbReference type="CDD" id="cd01672">
    <property type="entry name" value="TMPK"/>
    <property type="match status" value="1"/>
</dbReference>
<dbReference type="InterPro" id="IPR039430">
    <property type="entry name" value="Thymidylate_kin-like_dom"/>
</dbReference>
<comment type="similarity">
    <text evidence="1">Belongs to the thymidylate kinase family.</text>
</comment>
<dbReference type="RefSeq" id="WP_057745301.1">
    <property type="nucleotide sequence ID" value="NZ_LJYG01000044.1"/>
</dbReference>
<gene>
    <name evidence="5" type="ORF">AOQ71_10135</name>
</gene>
<dbReference type="GO" id="GO:0004798">
    <property type="term" value="F:dTMP kinase activity"/>
    <property type="evidence" value="ECO:0007669"/>
    <property type="project" value="TreeGrafter"/>
</dbReference>
<dbReference type="InterPro" id="IPR027417">
    <property type="entry name" value="P-loop_NTPase"/>
</dbReference>
<dbReference type="OrthoDB" id="117677at2"/>
<dbReference type="Proteomes" id="UP000051936">
    <property type="component" value="Unassembled WGS sequence"/>
</dbReference>
<dbReference type="Gene3D" id="3.40.50.300">
    <property type="entry name" value="P-loop containing nucleotide triphosphate hydrolases"/>
    <property type="match status" value="1"/>
</dbReference>